<evidence type="ECO:0000259" key="3">
    <source>
        <dbReference type="PROSITE" id="PS50157"/>
    </source>
</evidence>
<dbReference type="PROSITE" id="PS50157">
    <property type="entry name" value="ZINC_FINGER_C2H2_2"/>
    <property type="match status" value="2"/>
</dbReference>
<gene>
    <name evidence="4" type="primary">TPHA0C04190</name>
    <name evidence="4" type="ordered locus">TPHA_0C04190</name>
</gene>
<proteinExistence type="predicted"/>
<dbReference type="GO" id="GO:0000978">
    <property type="term" value="F:RNA polymerase II cis-regulatory region sequence-specific DNA binding"/>
    <property type="evidence" value="ECO:0007669"/>
    <property type="project" value="TreeGrafter"/>
</dbReference>
<keyword evidence="1" id="KW-0479">Metal-binding</keyword>
<dbReference type="SMART" id="SM00355">
    <property type="entry name" value="ZnF_C2H2"/>
    <property type="match status" value="2"/>
</dbReference>
<evidence type="ECO:0000313" key="4">
    <source>
        <dbReference type="EMBL" id="CCE62569.1"/>
    </source>
</evidence>
<dbReference type="PANTHER" id="PTHR46105:SF28">
    <property type="entry name" value="ZINC FINGER PROTEIN 37-LIKE"/>
    <property type="match status" value="1"/>
</dbReference>
<dbReference type="GO" id="GO:0000981">
    <property type="term" value="F:DNA-binding transcription factor activity, RNA polymerase II-specific"/>
    <property type="evidence" value="ECO:0007669"/>
    <property type="project" value="TreeGrafter"/>
</dbReference>
<feature type="compositionally biased region" description="Polar residues" evidence="2">
    <location>
        <begin position="396"/>
        <end position="406"/>
    </location>
</feature>
<name>G8BQQ7_TETPH</name>
<feature type="compositionally biased region" description="Basic and acidic residues" evidence="2">
    <location>
        <begin position="379"/>
        <end position="392"/>
    </location>
</feature>
<evidence type="ECO:0000256" key="1">
    <source>
        <dbReference type="PROSITE-ProRule" id="PRU00042"/>
    </source>
</evidence>
<dbReference type="RefSeq" id="XP_003685003.1">
    <property type="nucleotide sequence ID" value="XM_003684955.1"/>
</dbReference>
<keyword evidence="1" id="KW-0863">Zinc-finger</keyword>
<dbReference type="KEGG" id="tpf:TPHA_0C04190"/>
<dbReference type="Gene3D" id="3.30.160.60">
    <property type="entry name" value="Classic Zinc Finger"/>
    <property type="match status" value="1"/>
</dbReference>
<feature type="region of interest" description="Disordered" evidence="2">
    <location>
        <begin position="249"/>
        <end position="276"/>
    </location>
</feature>
<evidence type="ECO:0000313" key="5">
    <source>
        <dbReference type="Proteomes" id="UP000005666"/>
    </source>
</evidence>
<dbReference type="AlphaFoldDB" id="G8BQQ7"/>
<dbReference type="SUPFAM" id="SSF57667">
    <property type="entry name" value="beta-beta-alpha zinc fingers"/>
    <property type="match status" value="1"/>
</dbReference>
<evidence type="ECO:0000256" key="2">
    <source>
        <dbReference type="SAM" id="MobiDB-lite"/>
    </source>
</evidence>
<dbReference type="GeneID" id="11533786"/>
<organism evidence="4 5">
    <name type="scientific">Tetrapisispora phaffii (strain ATCC 24235 / CBS 4417 / NBRC 1672 / NRRL Y-8282 / UCD 70-5)</name>
    <name type="common">Yeast</name>
    <name type="synonym">Fabospora phaffii</name>
    <dbReference type="NCBI Taxonomy" id="1071381"/>
    <lineage>
        <taxon>Eukaryota</taxon>
        <taxon>Fungi</taxon>
        <taxon>Dikarya</taxon>
        <taxon>Ascomycota</taxon>
        <taxon>Saccharomycotina</taxon>
        <taxon>Saccharomycetes</taxon>
        <taxon>Saccharomycetales</taxon>
        <taxon>Saccharomycetaceae</taxon>
        <taxon>Tetrapisispora</taxon>
    </lineage>
</organism>
<dbReference type="OrthoDB" id="654211at2759"/>
<dbReference type="HOGENOM" id="CLU_659190_0_0_1"/>
<feature type="region of interest" description="Disordered" evidence="2">
    <location>
        <begin position="374"/>
        <end position="406"/>
    </location>
</feature>
<accession>G8BQQ7</accession>
<keyword evidence="5" id="KW-1185">Reference proteome</keyword>
<protein>
    <recommendedName>
        <fullName evidence="3">C2H2-type domain-containing protein</fullName>
    </recommendedName>
</protein>
<dbReference type="GO" id="GO:0008270">
    <property type="term" value="F:zinc ion binding"/>
    <property type="evidence" value="ECO:0007669"/>
    <property type="project" value="UniProtKB-KW"/>
</dbReference>
<keyword evidence="1" id="KW-0862">Zinc</keyword>
<reference evidence="4 5" key="1">
    <citation type="journal article" date="2011" name="Proc. Natl. Acad. Sci. U.S.A.">
        <title>Evolutionary erosion of yeast sex chromosomes by mating-type switching accidents.</title>
        <authorList>
            <person name="Gordon J.L."/>
            <person name="Armisen D."/>
            <person name="Proux-Wera E."/>
            <person name="Oheigeartaigh S.S."/>
            <person name="Byrne K.P."/>
            <person name="Wolfe K.H."/>
        </authorList>
    </citation>
    <scope>NUCLEOTIDE SEQUENCE [LARGE SCALE GENOMIC DNA]</scope>
    <source>
        <strain evidence="5">ATCC 24235 / CBS 4417 / NBRC 1672 / NRRL Y-8282 / UCD 70-5</strain>
    </source>
</reference>
<dbReference type="InterPro" id="IPR013087">
    <property type="entry name" value="Znf_C2H2_type"/>
</dbReference>
<feature type="domain" description="C2H2-type" evidence="3">
    <location>
        <begin position="352"/>
        <end position="380"/>
    </location>
</feature>
<dbReference type="STRING" id="1071381.G8BQQ7"/>
<dbReference type="EMBL" id="HE612858">
    <property type="protein sequence ID" value="CCE62569.1"/>
    <property type="molecule type" value="Genomic_DNA"/>
</dbReference>
<dbReference type="PROSITE" id="PS00028">
    <property type="entry name" value="ZINC_FINGER_C2H2_1"/>
    <property type="match status" value="2"/>
</dbReference>
<feature type="compositionally biased region" description="Basic and acidic residues" evidence="2">
    <location>
        <begin position="259"/>
        <end position="270"/>
    </location>
</feature>
<dbReference type="InterPro" id="IPR050457">
    <property type="entry name" value="ZnFinger_BTB_dom_contain"/>
</dbReference>
<feature type="domain" description="C2H2-type" evidence="3">
    <location>
        <begin position="324"/>
        <end position="351"/>
    </location>
</feature>
<dbReference type="PANTHER" id="PTHR46105">
    <property type="entry name" value="AGAP004733-PA"/>
    <property type="match status" value="1"/>
</dbReference>
<dbReference type="Pfam" id="PF00096">
    <property type="entry name" value="zf-C2H2"/>
    <property type="match status" value="2"/>
</dbReference>
<dbReference type="InterPro" id="IPR036236">
    <property type="entry name" value="Znf_C2H2_sf"/>
</dbReference>
<sequence length="417" mass="48730">MSRSNRLLYDESEVPPINRLQRNYYYQNHDYVSNNILHQRSNRIEQNHLVSNSHLFANANNNTLKAFSNRSTKQSTVVHNNSIHPYNNINHFNNNAAGLHNYSNKLSVAKLIDSAHEDNLHLQRNALHPPYTQSQASSSLLSLPQPNFHNYQQQQQDFQNTNMKYQPWNSPVYNTNTNYLSKLNHGNNHFPSIQHPNHIANTLPVPYPKTSATYYHPNKILPDPNESQPVQQHPMPQYKKATILFTSNGTENKSNQRHSNTENDSNHSIHEQQNSLQDNDQAYASKSPKQDFEYLFCSTNLSTFIQDSQKKLFRYKRAKKIKFYECKVCHKTFKRNSWLKRHFFSHSKLKNFSCNWCSGKYKRKDNLVQHIRKKHRDKTNKEPNELENKSDEPVVNVTSTPGLIDTDSQLLNDVSEK</sequence>
<dbReference type="Proteomes" id="UP000005666">
    <property type="component" value="Chromosome 3"/>
</dbReference>